<dbReference type="GO" id="GO:0000288">
    <property type="term" value="P:nuclear-transcribed mRNA catabolic process, deadenylation-dependent decay"/>
    <property type="evidence" value="ECO:0007669"/>
    <property type="project" value="TreeGrafter"/>
</dbReference>
<dbReference type="GO" id="GO:0030015">
    <property type="term" value="C:CCR4-NOT core complex"/>
    <property type="evidence" value="ECO:0007669"/>
    <property type="project" value="InterPro"/>
</dbReference>
<feature type="domain" description="CCR4-NOT transcription complex subunit 1" evidence="1">
    <location>
        <begin position="52"/>
        <end position="187"/>
    </location>
</feature>
<dbReference type="InterPro" id="IPR040398">
    <property type="entry name" value="Not1"/>
</dbReference>
<dbReference type="GO" id="GO:0060090">
    <property type="term" value="F:molecular adaptor activity"/>
    <property type="evidence" value="ECO:0007669"/>
    <property type="project" value="TreeGrafter"/>
</dbReference>
<name>A0A0P7VDM9_SCLFO</name>
<dbReference type="Pfam" id="PF12842">
    <property type="entry name" value="DUF3819"/>
    <property type="match status" value="1"/>
</dbReference>
<protein>
    <recommendedName>
        <fullName evidence="1">CCR4-NOT transcription complex subunit 1 domain-containing protein</fullName>
    </recommendedName>
</protein>
<dbReference type="AlphaFoldDB" id="A0A0P7VDM9"/>
<dbReference type="InterPro" id="IPR024557">
    <property type="entry name" value="CNOT1_dom_4"/>
</dbReference>
<reference evidence="2 3" key="1">
    <citation type="submission" date="2015-08" db="EMBL/GenBank/DDBJ databases">
        <title>The genome of the Asian arowana (Scleropages formosus).</title>
        <authorList>
            <person name="Tan M.H."/>
            <person name="Gan H.M."/>
            <person name="Croft L.J."/>
            <person name="Austin C.M."/>
        </authorList>
    </citation>
    <scope>NUCLEOTIDE SEQUENCE [LARGE SCALE GENOMIC DNA]</scope>
    <source>
        <strain evidence="2">Aro1</strain>
    </source>
</reference>
<comment type="caution">
    <text evidence="2">The sequence shown here is derived from an EMBL/GenBank/DDBJ whole genome shotgun (WGS) entry which is preliminary data.</text>
</comment>
<dbReference type="GO" id="GO:0017148">
    <property type="term" value="P:negative regulation of translation"/>
    <property type="evidence" value="ECO:0007669"/>
    <property type="project" value="InterPro"/>
</dbReference>
<sequence>MSQKIQNSVVPFEHSTPVSKVEELKNTVKEEFMLWVSQYLVMKLIPLLQAHPQLKQCVRQTIKHAVQELMHPVVNQSIKITMTTCKQIRKYFALDLNKSRMHVAAHHMMRNLTASMVMITCKEPLLVSIADNLKSSFTTALQLYLHSLAQNPTPQQSDMMEEAAARIAQDKCKLTCCLFQRTAVEKQDQRWPRDWPP</sequence>
<dbReference type="Proteomes" id="UP000034805">
    <property type="component" value="Unassembled WGS sequence"/>
</dbReference>
<proteinExistence type="predicted"/>
<dbReference type="GO" id="GO:0000932">
    <property type="term" value="C:P-body"/>
    <property type="evidence" value="ECO:0007669"/>
    <property type="project" value="TreeGrafter"/>
</dbReference>
<dbReference type="PANTHER" id="PTHR13162">
    <property type="entry name" value="CCR4-NOT TRANSCRIPTION COMPLEX"/>
    <property type="match status" value="1"/>
</dbReference>
<gene>
    <name evidence="2" type="ORF">Z043_109736</name>
</gene>
<accession>A0A0P7VDM9</accession>
<evidence type="ECO:0000313" key="2">
    <source>
        <dbReference type="EMBL" id="KPP71362.1"/>
    </source>
</evidence>
<evidence type="ECO:0000259" key="1">
    <source>
        <dbReference type="Pfam" id="PF12842"/>
    </source>
</evidence>
<dbReference type="EMBL" id="JARO02003014">
    <property type="protein sequence ID" value="KPP71362.1"/>
    <property type="molecule type" value="Genomic_DNA"/>
</dbReference>
<dbReference type="Gene3D" id="1.25.40.180">
    <property type="match status" value="1"/>
</dbReference>
<dbReference type="PANTHER" id="PTHR13162:SF8">
    <property type="entry name" value="CCR4-NOT TRANSCRIPTION COMPLEX SUBUNIT 1"/>
    <property type="match status" value="1"/>
</dbReference>
<organism evidence="2 3">
    <name type="scientific">Scleropages formosus</name>
    <name type="common">Asian bonytongue</name>
    <name type="synonym">Osteoglossum formosum</name>
    <dbReference type="NCBI Taxonomy" id="113540"/>
    <lineage>
        <taxon>Eukaryota</taxon>
        <taxon>Metazoa</taxon>
        <taxon>Chordata</taxon>
        <taxon>Craniata</taxon>
        <taxon>Vertebrata</taxon>
        <taxon>Euteleostomi</taxon>
        <taxon>Actinopterygii</taxon>
        <taxon>Neopterygii</taxon>
        <taxon>Teleostei</taxon>
        <taxon>Osteoglossocephala</taxon>
        <taxon>Osteoglossomorpha</taxon>
        <taxon>Osteoglossiformes</taxon>
        <taxon>Osteoglossidae</taxon>
        <taxon>Scleropages</taxon>
    </lineage>
</organism>
<evidence type="ECO:0000313" key="3">
    <source>
        <dbReference type="Proteomes" id="UP000034805"/>
    </source>
</evidence>